<accession>A0A1Y3MHF0</accession>
<name>A0A1Y3MHF0_9BACI</name>
<dbReference type="InterPro" id="IPR011050">
    <property type="entry name" value="Pectin_lyase_fold/virulence"/>
</dbReference>
<organism evidence="1 2">
    <name type="scientific">Bacillus pseudomycoides</name>
    <dbReference type="NCBI Taxonomy" id="64104"/>
    <lineage>
        <taxon>Bacteria</taxon>
        <taxon>Bacillati</taxon>
        <taxon>Bacillota</taxon>
        <taxon>Bacilli</taxon>
        <taxon>Bacillales</taxon>
        <taxon>Bacillaceae</taxon>
        <taxon>Bacillus</taxon>
        <taxon>Bacillus cereus group</taxon>
    </lineage>
</organism>
<protein>
    <recommendedName>
        <fullName evidence="3">Right-handed parallel beta-helix repeat-containing protein</fullName>
    </recommendedName>
</protein>
<reference evidence="1 2" key="1">
    <citation type="submission" date="2017-02" db="EMBL/GenBank/DDBJ databases">
        <title>Bacillus pseudomycoides isolate FSL K6-0042.</title>
        <authorList>
            <person name="Kovac J."/>
        </authorList>
    </citation>
    <scope>NUCLEOTIDE SEQUENCE [LARGE SCALE GENOMIC DNA]</scope>
    <source>
        <strain evidence="1 2">FSL K6-0042</strain>
    </source>
</reference>
<dbReference type="AlphaFoldDB" id="A0A1Y3MHF0"/>
<dbReference type="EMBL" id="MWPX01000018">
    <property type="protein sequence ID" value="OUM47860.1"/>
    <property type="molecule type" value="Genomic_DNA"/>
</dbReference>
<dbReference type="RefSeq" id="WP_088094232.1">
    <property type="nucleotide sequence ID" value="NZ_CP189809.1"/>
</dbReference>
<gene>
    <name evidence="1" type="ORF">BW425_16155</name>
</gene>
<evidence type="ECO:0008006" key="3">
    <source>
        <dbReference type="Google" id="ProtNLM"/>
    </source>
</evidence>
<dbReference type="SMART" id="SM00710">
    <property type="entry name" value="PbH1"/>
    <property type="match status" value="5"/>
</dbReference>
<evidence type="ECO:0000313" key="1">
    <source>
        <dbReference type="EMBL" id="OUM47860.1"/>
    </source>
</evidence>
<dbReference type="Proteomes" id="UP000195321">
    <property type="component" value="Unassembled WGS sequence"/>
</dbReference>
<dbReference type="Gene3D" id="2.160.20.10">
    <property type="entry name" value="Single-stranded right-handed beta-helix, Pectin lyase-like"/>
    <property type="match status" value="2"/>
</dbReference>
<comment type="caution">
    <text evidence="1">The sequence shown here is derived from an EMBL/GenBank/DDBJ whole genome shotgun (WGS) entry which is preliminary data.</text>
</comment>
<proteinExistence type="predicted"/>
<evidence type="ECO:0000313" key="2">
    <source>
        <dbReference type="Proteomes" id="UP000195321"/>
    </source>
</evidence>
<dbReference type="SUPFAM" id="SSF51126">
    <property type="entry name" value="Pectin lyase-like"/>
    <property type="match status" value="1"/>
</dbReference>
<sequence length="696" mass="78233">MDYLIELNQWGIKEGFPTKPYADADYIQADKNIQGINSALQFAAANNYAEVTLPKGNYAICYPREIAMVSNIDFNLSGSTLKVIYDSNKKSPFDNRTTTDYYNFKGNSVVFSKNTNSHLFGGTVIGCRDDRSFSNPLEAAMEHTYGVLFQRSSSYCSMTNCTVRDYMGDNVSFSSDSIYNYGEFDQGLTLSALDYTTGQPITSANTLITKLLNIPQDLTPKINSFLIAGAGYARKTNLNTKELDIFFYDNSNKFIGVMKKRRIYTDISIPVTATKFRLQYYNETNPSKNMQITIMFGGIPHHNTVKKCEIFNGHRGGITLGGSYNKIVNNKIRDNGKGLVRFLDGKPLFNDPTRYSINMEDSYGASCTIIDNEIYGSYHGILVGCYDVLIEHNHIYNIDNIAINLYSLVHANIKDNFLYNCQNNIGLMTSNFSAAFVNIEGNSFTGGIMNVTSDSYRVSLSNNQYVNPDMIAMGDNCTFDNNYIIFTENLVTAPWLKANKISRCTFKSVPIQKEMTFKVKEYDNCRFENLRVRSENPNPKNVDVCEFTRSEFINCELRNHMFSGRPMNVKVTKSKLIDTTCEGGITNVDNQVSYTSLEECDITINTKNNLFLSDTNRPYTIYKAANCIVTINNTSFGALLASGSANAANELVLEGNEFVYTGSTPLNLKYYTNKNHIRNFVDSDNIFTNITLPTVS</sequence>
<dbReference type="InterPro" id="IPR012334">
    <property type="entry name" value="Pectin_lyas_fold"/>
</dbReference>
<dbReference type="InterPro" id="IPR006626">
    <property type="entry name" value="PbH1"/>
</dbReference>